<sequence>MVHQCECVIEIVKLNFNLIVDFIVFVFDWRSQSLAEVEKNISFIDEHYIISGTVCLVNCKDISNSMGLISHKSAKIRDKYNIKFLSANISKPQSCVQLGNRILNLAEAVLGVVSGFPVVGLSI</sequence>
<accession>A0A154P8Q7</accession>
<dbReference type="OrthoDB" id="8110633at2759"/>
<evidence type="ECO:0000313" key="2">
    <source>
        <dbReference type="Proteomes" id="UP000076502"/>
    </source>
</evidence>
<evidence type="ECO:0000313" key="1">
    <source>
        <dbReference type="EMBL" id="KZC07598.1"/>
    </source>
</evidence>
<protein>
    <submittedName>
        <fullName evidence="1">Uncharacterized protein</fullName>
    </submittedName>
</protein>
<dbReference type="InterPro" id="IPR027417">
    <property type="entry name" value="P-loop_NTPase"/>
</dbReference>
<organism evidence="1 2">
    <name type="scientific">Dufourea novaeangliae</name>
    <name type="common">Sweat bee</name>
    <dbReference type="NCBI Taxonomy" id="178035"/>
    <lineage>
        <taxon>Eukaryota</taxon>
        <taxon>Metazoa</taxon>
        <taxon>Ecdysozoa</taxon>
        <taxon>Arthropoda</taxon>
        <taxon>Hexapoda</taxon>
        <taxon>Insecta</taxon>
        <taxon>Pterygota</taxon>
        <taxon>Neoptera</taxon>
        <taxon>Endopterygota</taxon>
        <taxon>Hymenoptera</taxon>
        <taxon>Apocrita</taxon>
        <taxon>Aculeata</taxon>
        <taxon>Apoidea</taxon>
        <taxon>Anthophila</taxon>
        <taxon>Halictidae</taxon>
        <taxon>Rophitinae</taxon>
        <taxon>Dufourea</taxon>
    </lineage>
</organism>
<dbReference type="Gene3D" id="3.40.50.300">
    <property type="entry name" value="P-loop containing nucleotide triphosphate hydrolases"/>
    <property type="match status" value="1"/>
</dbReference>
<proteinExistence type="predicted"/>
<dbReference type="EMBL" id="KQ434827">
    <property type="protein sequence ID" value="KZC07598.1"/>
    <property type="molecule type" value="Genomic_DNA"/>
</dbReference>
<dbReference type="AlphaFoldDB" id="A0A154P8Q7"/>
<gene>
    <name evidence="1" type="ORF">WN55_08370</name>
</gene>
<keyword evidence="2" id="KW-1185">Reference proteome</keyword>
<name>A0A154P8Q7_DUFNO</name>
<dbReference type="Proteomes" id="UP000076502">
    <property type="component" value="Unassembled WGS sequence"/>
</dbReference>
<reference evidence="1 2" key="1">
    <citation type="submission" date="2015-07" db="EMBL/GenBank/DDBJ databases">
        <title>The genome of Dufourea novaeangliae.</title>
        <authorList>
            <person name="Pan H."/>
            <person name="Kapheim K."/>
        </authorList>
    </citation>
    <scope>NUCLEOTIDE SEQUENCE [LARGE SCALE GENOMIC DNA]</scope>
    <source>
        <strain evidence="1">0120121106</strain>
        <tissue evidence="1">Whole body</tissue>
    </source>
</reference>